<comment type="caution">
    <text evidence="2">The sequence shown here is derived from an EMBL/GenBank/DDBJ whole genome shotgun (WGS) entry which is preliminary data.</text>
</comment>
<name>A0A5J9T5X8_9POAL</name>
<proteinExistence type="predicted"/>
<dbReference type="Proteomes" id="UP000324897">
    <property type="component" value="Unassembled WGS sequence"/>
</dbReference>
<dbReference type="EMBL" id="RWGY01000051">
    <property type="protein sequence ID" value="TVU06742.1"/>
    <property type="molecule type" value="Genomic_DNA"/>
</dbReference>
<accession>A0A5J9T5X8</accession>
<dbReference type="OrthoDB" id="694183at2759"/>
<evidence type="ECO:0000259" key="1">
    <source>
        <dbReference type="Pfam" id="PF03478"/>
    </source>
</evidence>
<dbReference type="InterPro" id="IPR005174">
    <property type="entry name" value="KIB1-4_b-propeller"/>
</dbReference>
<dbReference type="PANTHER" id="PTHR33110:SF143">
    <property type="entry name" value="F-BOX DOMAIN CONTAINING PROTEIN, EXPRESSED"/>
    <property type="match status" value="1"/>
</dbReference>
<gene>
    <name evidence="2" type="ORF">EJB05_49970</name>
</gene>
<dbReference type="PANTHER" id="PTHR33110">
    <property type="entry name" value="F-BOX/KELCH-REPEAT PROTEIN-RELATED"/>
    <property type="match status" value="1"/>
</dbReference>
<reference evidence="2 3" key="1">
    <citation type="journal article" date="2019" name="Sci. Rep.">
        <title>A high-quality genome of Eragrostis curvula grass provides insights into Poaceae evolution and supports new strategies to enhance forage quality.</title>
        <authorList>
            <person name="Carballo J."/>
            <person name="Santos B.A.C.M."/>
            <person name="Zappacosta D."/>
            <person name="Garbus I."/>
            <person name="Selva J.P."/>
            <person name="Gallo C.A."/>
            <person name="Diaz A."/>
            <person name="Albertini E."/>
            <person name="Caccamo M."/>
            <person name="Echenique V."/>
        </authorList>
    </citation>
    <scope>NUCLEOTIDE SEQUENCE [LARGE SCALE GENOMIC DNA]</scope>
    <source>
        <strain evidence="3">cv. Victoria</strain>
        <tissue evidence="2">Leaf</tissue>
    </source>
</reference>
<protein>
    <recommendedName>
        <fullName evidence="1">KIB1-4 beta-propeller domain-containing protein</fullName>
    </recommendedName>
</protein>
<feature type="domain" description="KIB1-4 beta-propeller" evidence="1">
    <location>
        <begin position="31"/>
        <end position="302"/>
    </location>
</feature>
<sequence>MVDLDGATVRCPPILREGVDFGFRAFENLAFLVHRDGRCSLKNPLSGLMLPLPNLALAILRALDKSKFYEQSYLQKTHMKAVMPSPLNSSSDPLLAVLIMHGKCIAVCACEKHDAIAITISPDQPPRIYDIAFLDRRLYALSEHDGLHVVELDAAQLSMPESSLGFTQCIAGDPKEKRKYFDGDNGYLVLRYLAESCGRLLMMKRWMSFPLTARMGDQDRTVKFEVFEADLDTVPAQWRKVESLSGHAIFLGSQCSKSVLASQCEGGIQEDCIYFMHRVFNDLSNEWRAPRVDPLGDSGVYNVRDGEFMPLLHEAVMAELRGKRQFLTWFFPADA</sequence>
<feature type="non-terminal residue" evidence="2">
    <location>
        <position position="1"/>
    </location>
</feature>
<keyword evidence="3" id="KW-1185">Reference proteome</keyword>
<dbReference type="Pfam" id="PF03478">
    <property type="entry name" value="Beta-prop_KIB1-4"/>
    <property type="match status" value="1"/>
</dbReference>
<organism evidence="2 3">
    <name type="scientific">Eragrostis curvula</name>
    <name type="common">weeping love grass</name>
    <dbReference type="NCBI Taxonomy" id="38414"/>
    <lineage>
        <taxon>Eukaryota</taxon>
        <taxon>Viridiplantae</taxon>
        <taxon>Streptophyta</taxon>
        <taxon>Embryophyta</taxon>
        <taxon>Tracheophyta</taxon>
        <taxon>Spermatophyta</taxon>
        <taxon>Magnoliopsida</taxon>
        <taxon>Liliopsida</taxon>
        <taxon>Poales</taxon>
        <taxon>Poaceae</taxon>
        <taxon>PACMAD clade</taxon>
        <taxon>Chloridoideae</taxon>
        <taxon>Eragrostideae</taxon>
        <taxon>Eragrostidinae</taxon>
        <taxon>Eragrostis</taxon>
    </lineage>
</organism>
<dbReference type="AlphaFoldDB" id="A0A5J9T5X8"/>
<evidence type="ECO:0000313" key="3">
    <source>
        <dbReference type="Proteomes" id="UP000324897"/>
    </source>
</evidence>
<evidence type="ECO:0000313" key="2">
    <source>
        <dbReference type="EMBL" id="TVU06742.1"/>
    </source>
</evidence>
<dbReference type="Gramene" id="TVU06742">
    <property type="protein sequence ID" value="TVU06742"/>
    <property type="gene ID" value="EJB05_49970"/>
</dbReference>